<comment type="caution">
    <text evidence="2">The sequence shown here is derived from an EMBL/GenBank/DDBJ whole genome shotgun (WGS) entry which is preliminary data.</text>
</comment>
<dbReference type="Proteomes" id="UP000052982">
    <property type="component" value="Unassembled WGS sequence"/>
</dbReference>
<accession>A0A101SR02</accession>
<reference evidence="2 3" key="1">
    <citation type="submission" date="2015-10" db="EMBL/GenBank/DDBJ databases">
        <title>Draft genome sequence of Streptomyces griseoruber DSM 40281, type strain for the species Streptomyces griseoruber.</title>
        <authorList>
            <person name="Ruckert C."/>
            <person name="Winkler A."/>
            <person name="Kalinowski J."/>
            <person name="Kampfer P."/>
            <person name="Glaeser S."/>
        </authorList>
    </citation>
    <scope>NUCLEOTIDE SEQUENCE [LARGE SCALE GENOMIC DNA]</scope>
    <source>
        <strain evidence="2 3">DSM 40281</strain>
    </source>
</reference>
<evidence type="ECO:0000313" key="3">
    <source>
        <dbReference type="Proteomes" id="UP000052982"/>
    </source>
</evidence>
<feature type="region of interest" description="Disordered" evidence="1">
    <location>
        <begin position="1"/>
        <end position="33"/>
    </location>
</feature>
<dbReference type="EMBL" id="LMWW01000053">
    <property type="protein sequence ID" value="KUN78349.1"/>
    <property type="molecule type" value="Genomic_DNA"/>
</dbReference>
<name>A0A101SR02_9ACTN</name>
<proteinExistence type="predicted"/>
<protein>
    <submittedName>
        <fullName evidence="2">Uncharacterized protein</fullName>
    </submittedName>
</protein>
<evidence type="ECO:0000313" key="2">
    <source>
        <dbReference type="EMBL" id="KUN78349.1"/>
    </source>
</evidence>
<sequence length="59" mass="5968">MRAPAGAAPRTSPDASVSSPEFPGTGAAPGVLPGAGAVRVGGYGRLRAITMRWTWFVPS</sequence>
<dbReference type="RefSeq" id="WP_055634404.1">
    <property type="nucleotide sequence ID" value="NZ_KQ948776.1"/>
</dbReference>
<keyword evidence="3" id="KW-1185">Reference proteome</keyword>
<gene>
    <name evidence="2" type="ORF">AQJ64_30625</name>
</gene>
<organism evidence="2 3">
    <name type="scientific">Streptomyces griseoruber</name>
    <dbReference type="NCBI Taxonomy" id="1943"/>
    <lineage>
        <taxon>Bacteria</taxon>
        <taxon>Bacillati</taxon>
        <taxon>Actinomycetota</taxon>
        <taxon>Actinomycetes</taxon>
        <taxon>Kitasatosporales</taxon>
        <taxon>Streptomycetaceae</taxon>
        <taxon>Streptomyces</taxon>
    </lineage>
</organism>
<feature type="compositionally biased region" description="Low complexity" evidence="1">
    <location>
        <begin position="23"/>
        <end position="33"/>
    </location>
</feature>
<evidence type="ECO:0000256" key="1">
    <source>
        <dbReference type="SAM" id="MobiDB-lite"/>
    </source>
</evidence>
<dbReference type="AlphaFoldDB" id="A0A101SR02"/>